<keyword evidence="4" id="KW-1185">Reference proteome</keyword>
<dbReference type="Proteomes" id="UP000092666">
    <property type="component" value="Unassembled WGS sequence"/>
</dbReference>
<dbReference type="EMBL" id="KI669492">
    <property type="protein sequence ID" value="OCF38029.1"/>
    <property type="molecule type" value="Genomic_DNA"/>
</dbReference>
<dbReference type="InterPro" id="IPR031669">
    <property type="entry name" value="Fn3_2"/>
</dbReference>
<dbReference type="Gene3D" id="6.20.120.50">
    <property type="match status" value="1"/>
</dbReference>
<dbReference type="SUPFAM" id="SSF52113">
    <property type="entry name" value="BRCT domain"/>
    <property type="match status" value="1"/>
</dbReference>
<dbReference type="OrthoDB" id="245697at2759"/>
<dbReference type="AlphaFoldDB" id="A0A1B9H445"/>
<dbReference type="InterPro" id="IPR001357">
    <property type="entry name" value="BRCT_dom"/>
</dbReference>
<accession>A0A1B9H445</accession>
<protein>
    <recommendedName>
        <fullName evidence="2">BRCT domain-containing protein</fullName>
    </recommendedName>
</protein>
<dbReference type="InterPro" id="IPR052827">
    <property type="entry name" value="CHS_Export/Cell_Fusion_Reg"/>
</dbReference>
<feature type="compositionally biased region" description="Basic residues" evidence="1">
    <location>
        <begin position="736"/>
        <end position="747"/>
    </location>
</feature>
<sequence>MSSSRSSPAGPSSPHALQRMTNTKNVTKNKMEKFTFTLGKLDAGMAILLGPNAHLLEFPSLLLPTPSPGTPPLGPGSILTITVSRDVAAEQAAQEAFVDLQSSILSTFSTAPKAPVLKLRNVTQTSVCVEWEKIDVGSASWRGLEMYRNGQRWGRVGGEFGQGKREKREWKTGGLQSGDEYTFQLVLKTTAGTYPSNLIRVKTHTMDNLTGLLPHFGPIEPPALRQQLRECLDRIGARESPTVALDTTHFVCTSPIVGGDDHGRGGTIDPEYQEAARMNLPIVGPGWLLAVAGDRKLVPISQYLLPALPQVTSNASDPAPFRRPSPQKRASLPFTSNPPSSPSGESPEEIRRSPSPETIARMSMTTGSRPSGSSLSRHGSMEGRRSREMSLDVDTGRPRSPKPETDGRLDRGFKFPLSSSSSSNSPVQSPVKGSQRSTSPSRRSTMPAVSPVRTATASGIVPDEPGTAPLPSTSAQAVVSPKSPAPTVVDPGVESAALDHVALPESAAGAEEATEAVQAVSSESTVRDTQDEAEIAHDDSATESEVPAASAVESGPDELEPTATVSIADHNDEHAAPPAIVEEPAEINQTSEGSAGPPAVIADGEFSKPADSAVAESPKAATIDEAIANFESAIAKTPEPASGIESELSTVAPVSAPEPITDDSIIKVSEEPQLDRVEDTAIPAVAVPVTLPVKQDREGAKNLDQEKETGLEPDQKDEEAKDGAASLPTSTATSSKNKKKKSKKKKSTVSGAQTPASGATSGAGTPSAVEELEPELEDAGGAMDEIDLS</sequence>
<feature type="compositionally biased region" description="Basic and acidic residues" evidence="1">
    <location>
        <begin position="525"/>
        <end position="540"/>
    </location>
</feature>
<dbReference type="GO" id="GO:0000747">
    <property type="term" value="P:conjugation with cellular fusion"/>
    <property type="evidence" value="ECO:0007669"/>
    <property type="project" value="TreeGrafter"/>
</dbReference>
<evidence type="ECO:0000256" key="1">
    <source>
        <dbReference type="SAM" id="MobiDB-lite"/>
    </source>
</evidence>
<dbReference type="Pfam" id="PF16892">
    <property type="entry name" value="CHS5_N"/>
    <property type="match status" value="1"/>
</dbReference>
<dbReference type="PANTHER" id="PTHR47351">
    <property type="entry name" value="CHITIN BIOSYNTHESIS PROTEIN CHS5"/>
    <property type="match status" value="1"/>
</dbReference>
<feature type="compositionally biased region" description="Low complexity" evidence="1">
    <location>
        <begin position="1"/>
        <end position="14"/>
    </location>
</feature>
<dbReference type="GO" id="GO:0006893">
    <property type="term" value="P:Golgi to plasma membrane transport"/>
    <property type="evidence" value="ECO:0007669"/>
    <property type="project" value="TreeGrafter"/>
</dbReference>
<feature type="domain" description="BRCT" evidence="2">
    <location>
        <begin position="204"/>
        <end position="305"/>
    </location>
</feature>
<feature type="compositionally biased region" description="Basic and acidic residues" evidence="1">
    <location>
        <begin position="694"/>
        <end position="722"/>
    </location>
</feature>
<dbReference type="STRING" id="1296120.A0A1B9H445"/>
<dbReference type="CDD" id="cd17742">
    <property type="entry name" value="BRCT_CHS5_like"/>
    <property type="match status" value="1"/>
</dbReference>
<dbReference type="GO" id="GO:0034044">
    <property type="term" value="C:exomer complex"/>
    <property type="evidence" value="ECO:0007669"/>
    <property type="project" value="TreeGrafter"/>
</dbReference>
<reference evidence="4" key="2">
    <citation type="submission" date="2013-12" db="EMBL/GenBank/DDBJ databases">
        <title>Evolution of pathogenesis and genome organization in the Tremellales.</title>
        <authorList>
            <person name="Cuomo C."/>
            <person name="Litvintseva A."/>
            <person name="Heitman J."/>
            <person name="Chen Y."/>
            <person name="Sun S."/>
            <person name="Springer D."/>
            <person name="Dromer F."/>
            <person name="Young S."/>
            <person name="Zeng Q."/>
            <person name="Chapman S."/>
            <person name="Gujja S."/>
            <person name="Saif S."/>
            <person name="Birren B."/>
        </authorList>
    </citation>
    <scope>NUCLEOTIDE SEQUENCE [LARGE SCALE GENOMIC DNA]</scope>
    <source>
        <strain evidence="4">BCC8398</strain>
    </source>
</reference>
<dbReference type="Pfam" id="PF00533">
    <property type="entry name" value="BRCT"/>
    <property type="match status" value="1"/>
</dbReference>
<organism evidence="3 4">
    <name type="scientific">Kwoniella heveanensis BCC8398</name>
    <dbReference type="NCBI Taxonomy" id="1296120"/>
    <lineage>
        <taxon>Eukaryota</taxon>
        <taxon>Fungi</taxon>
        <taxon>Dikarya</taxon>
        <taxon>Basidiomycota</taxon>
        <taxon>Agaricomycotina</taxon>
        <taxon>Tremellomycetes</taxon>
        <taxon>Tremellales</taxon>
        <taxon>Cryptococcaceae</taxon>
        <taxon>Kwoniella</taxon>
    </lineage>
</organism>
<dbReference type="PANTHER" id="PTHR47351:SF1">
    <property type="entry name" value="CHITIN BIOSYNTHESIS PROTEIN CHS5"/>
    <property type="match status" value="1"/>
</dbReference>
<feature type="compositionally biased region" description="Polar residues" evidence="1">
    <location>
        <begin position="363"/>
        <end position="377"/>
    </location>
</feature>
<feature type="compositionally biased region" description="Low complexity" evidence="1">
    <location>
        <begin position="434"/>
        <end position="445"/>
    </location>
</feature>
<dbReference type="PROSITE" id="PS50172">
    <property type="entry name" value="BRCT"/>
    <property type="match status" value="1"/>
</dbReference>
<reference evidence="3 4" key="1">
    <citation type="submission" date="2013-07" db="EMBL/GenBank/DDBJ databases">
        <title>The Genome Sequence of Cryptococcus heveanensis BCC8398.</title>
        <authorList>
            <consortium name="The Broad Institute Genome Sequencing Platform"/>
            <person name="Cuomo C."/>
            <person name="Litvintseva A."/>
            <person name="Chen Y."/>
            <person name="Heitman J."/>
            <person name="Sun S."/>
            <person name="Springer D."/>
            <person name="Dromer F."/>
            <person name="Young S.K."/>
            <person name="Zeng Q."/>
            <person name="Gargeya S."/>
            <person name="Fitzgerald M."/>
            <person name="Abouelleil A."/>
            <person name="Alvarado L."/>
            <person name="Berlin A.M."/>
            <person name="Chapman S.B."/>
            <person name="Dewar J."/>
            <person name="Goldberg J."/>
            <person name="Griggs A."/>
            <person name="Gujja S."/>
            <person name="Hansen M."/>
            <person name="Howarth C."/>
            <person name="Imamovic A."/>
            <person name="Larimer J."/>
            <person name="McCowan C."/>
            <person name="Murphy C."/>
            <person name="Pearson M."/>
            <person name="Priest M."/>
            <person name="Roberts A."/>
            <person name="Saif S."/>
            <person name="Shea T."/>
            <person name="Sykes S."/>
            <person name="Wortman J."/>
            <person name="Nusbaum C."/>
            <person name="Birren B."/>
        </authorList>
    </citation>
    <scope>NUCLEOTIDE SEQUENCE [LARGE SCALE GENOMIC DNA]</scope>
    <source>
        <strain evidence="3 4">BCC8398</strain>
    </source>
</reference>
<feature type="compositionally biased region" description="Acidic residues" evidence="1">
    <location>
        <begin position="770"/>
        <end position="789"/>
    </location>
</feature>
<dbReference type="Gene3D" id="3.40.50.10190">
    <property type="entry name" value="BRCT domain"/>
    <property type="match status" value="1"/>
</dbReference>
<dbReference type="GO" id="GO:0046983">
    <property type="term" value="F:protein dimerization activity"/>
    <property type="evidence" value="ECO:0007669"/>
    <property type="project" value="InterPro"/>
</dbReference>
<feature type="compositionally biased region" description="Low complexity" evidence="1">
    <location>
        <begin position="505"/>
        <end position="524"/>
    </location>
</feature>
<feature type="compositionally biased region" description="Basic and acidic residues" evidence="1">
    <location>
        <begin position="664"/>
        <end position="679"/>
    </location>
</feature>
<evidence type="ECO:0000313" key="4">
    <source>
        <dbReference type="Proteomes" id="UP000092666"/>
    </source>
</evidence>
<feature type="compositionally biased region" description="Low complexity" evidence="1">
    <location>
        <begin position="724"/>
        <end position="735"/>
    </location>
</feature>
<dbReference type="Gene3D" id="2.60.40.10">
    <property type="entry name" value="Immunoglobulins"/>
    <property type="match status" value="1"/>
</dbReference>
<dbReference type="InterPro" id="IPR013783">
    <property type="entry name" value="Ig-like_fold"/>
</dbReference>
<dbReference type="Pfam" id="PF16893">
    <property type="entry name" value="fn3_2"/>
    <property type="match status" value="1"/>
</dbReference>
<feature type="region of interest" description="Disordered" evidence="1">
    <location>
        <begin position="638"/>
        <end position="789"/>
    </location>
</feature>
<dbReference type="InterPro" id="IPR031673">
    <property type="entry name" value="Chs5_N"/>
</dbReference>
<name>A0A1B9H445_9TREE</name>
<evidence type="ECO:0000313" key="3">
    <source>
        <dbReference type="EMBL" id="OCF38029.1"/>
    </source>
</evidence>
<feature type="region of interest" description="Disordered" evidence="1">
    <location>
        <begin position="1"/>
        <end position="26"/>
    </location>
</feature>
<feature type="region of interest" description="Disordered" evidence="1">
    <location>
        <begin position="312"/>
        <end position="615"/>
    </location>
</feature>
<feature type="compositionally biased region" description="Polar residues" evidence="1">
    <location>
        <begin position="751"/>
        <end position="764"/>
    </location>
</feature>
<dbReference type="GO" id="GO:0005802">
    <property type="term" value="C:trans-Golgi network"/>
    <property type="evidence" value="ECO:0007669"/>
    <property type="project" value="TreeGrafter"/>
</dbReference>
<feature type="compositionally biased region" description="Basic and acidic residues" evidence="1">
    <location>
        <begin position="379"/>
        <end position="413"/>
    </location>
</feature>
<dbReference type="InterPro" id="IPR036420">
    <property type="entry name" value="BRCT_dom_sf"/>
</dbReference>
<evidence type="ECO:0000259" key="2">
    <source>
        <dbReference type="PROSITE" id="PS50172"/>
    </source>
</evidence>
<proteinExistence type="predicted"/>
<gene>
    <name evidence="3" type="ORF">I316_00253</name>
</gene>